<dbReference type="InterPro" id="IPR002483">
    <property type="entry name" value="PWI_dom"/>
</dbReference>
<evidence type="ECO:0000259" key="7">
    <source>
        <dbReference type="Pfam" id="PF01480"/>
    </source>
</evidence>
<name>A0AAI9SZ03_9ASCO</name>
<feature type="domain" description="PWI" evidence="7">
    <location>
        <begin position="519"/>
        <end position="582"/>
    </location>
</feature>
<feature type="coiled-coil region" evidence="5">
    <location>
        <begin position="446"/>
        <end position="476"/>
    </location>
</feature>
<dbReference type="AlphaFoldDB" id="A0AAI9SZ03"/>
<organism evidence="8 9">
    <name type="scientific">Candida oxycetoniae</name>
    <dbReference type="NCBI Taxonomy" id="497107"/>
    <lineage>
        <taxon>Eukaryota</taxon>
        <taxon>Fungi</taxon>
        <taxon>Dikarya</taxon>
        <taxon>Ascomycota</taxon>
        <taxon>Saccharomycotina</taxon>
        <taxon>Pichiomycetes</taxon>
        <taxon>Debaryomycetaceae</taxon>
        <taxon>Candida/Lodderomyces clade</taxon>
        <taxon>Candida</taxon>
    </lineage>
</organism>
<evidence type="ECO:0000256" key="6">
    <source>
        <dbReference type="SAM" id="MobiDB-lite"/>
    </source>
</evidence>
<evidence type="ECO:0000256" key="1">
    <source>
        <dbReference type="ARBA" id="ARBA00005544"/>
    </source>
</evidence>
<dbReference type="GO" id="GO:0005681">
    <property type="term" value="C:spliceosomal complex"/>
    <property type="evidence" value="ECO:0007669"/>
    <property type="project" value="UniProtKB-KW"/>
</dbReference>
<dbReference type="Gene3D" id="1.20.1390.10">
    <property type="entry name" value="PWI domain"/>
    <property type="match status" value="1"/>
</dbReference>
<comment type="function">
    <text evidence="4">Component of the U1 snRNP particle, which recognizes and binds the 5'-splice site of pre-mRNA. Together with other non-snRNP factors, U1 snRNP forms the spliceosomal commitment complex, that targets pre-mRNA to the splicing pathway.</text>
</comment>
<comment type="caution">
    <text evidence="8">The sequence shown here is derived from an EMBL/GenBank/DDBJ whole genome shotgun (WGS) entry which is preliminary data.</text>
</comment>
<evidence type="ECO:0000256" key="3">
    <source>
        <dbReference type="ARBA" id="ARBA00022728"/>
    </source>
</evidence>
<feature type="region of interest" description="Disordered" evidence="6">
    <location>
        <begin position="482"/>
        <end position="502"/>
    </location>
</feature>
<keyword evidence="9" id="KW-1185">Reference proteome</keyword>
<proteinExistence type="inferred from homology"/>
<sequence length="585" mass="67845">MVTVDRSGLALTFVSPYTIPASNHSKLLSLLFSKEESNDFQRELESTPPFNLNLPIVSQFDASELIELNNTKILSQTAAGQRAQVTNRNEESTADIVVDENQEPKLYIDIESIRPKTLKDQLSTIIFNNFPNLKSIVVEKVLLSLINLNVDFERKFNWSIVNYEFVDSKVIFVKFQKLEDVKWFVETFLDMMQVIPKVEIIYSNKLDELLSEIKVQPGIITDHLKTQIKLILFNSKNYASSKQRGFEDLDQAMRSYSNYKVDKNDLIDVPNDMKEGIIRDIIRFRTKMLTIEKENRQKQIETERHKTKHKLSKLFEKIQEAAAEAQTKTKTKAVDESSSSATATSTSKLVEDDIEILNEHEELNDTEYNAMIKAEETAEDTKEYEQRLAKLKVKEINERAQLYHELELANNYEPQLLENKLDYIDKFKNYYQNGLATLYESNYNEYLKQRNAKRSLEEKNDELDEEKEKKEVAKVTLPSFKKSKVEQQHEREQTKTKVEPSEENKTIVINDLSPELKEQIKSKIDDLVEDCLGVKDDVLLEVIYQNLQTNNLKGKKTLVSDLEEVLDEDAETLINNLYDFINSVA</sequence>
<reference evidence="8" key="1">
    <citation type="journal article" date="2022" name="DNA Res.">
        <title>Genome analysis of five recently described species of the CUG-Ser clade uncovers Candida theae as a new hybrid lineage with pathogenic potential in the Candida parapsilosis species complex.</title>
        <authorList>
            <person name="Mixao V."/>
            <person name="Del Olmo V."/>
            <person name="Hegedusova E."/>
            <person name="Saus E."/>
            <person name="Pryszcz L."/>
            <person name="Cillingova A."/>
            <person name="Nosek J."/>
            <person name="Gabaldon T."/>
        </authorList>
    </citation>
    <scope>NUCLEOTIDE SEQUENCE</scope>
    <source>
        <strain evidence="8">CBS 10844</strain>
    </source>
</reference>
<dbReference type="EMBL" id="JAHUZD010000027">
    <property type="protein sequence ID" value="KAI3405766.2"/>
    <property type="molecule type" value="Genomic_DNA"/>
</dbReference>
<dbReference type="Pfam" id="PF01480">
    <property type="entry name" value="PWI"/>
    <property type="match status" value="1"/>
</dbReference>
<evidence type="ECO:0000256" key="4">
    <source>
        <dbReference type="ARBA" id="ARBA00025004"/>
    </source>
</evidence>
<dbReference type="GeneID" id="73378990"/>
<accession>A0AAI9SZ03</accession>
<gene>
    <name evidence="8" type="ORF">KGF56_001373</name>
</gene>
<keyword evidence="3" id="KW-0508">mRNA splicing</keyword>
<feature type="region of interest" description="Disordered" evidence="6">
    <location>
        <begin position="327"/>
        <end position="346"/>
    </location>
</feature>
<feature type="compositionally biased region" description="Low complexity" evidence="6">
    <location>
        <begin position="337"/>
        <end position="346"/>
    </location>
</feature>
<comment type="similarity">
    <text evidence="1">Belongs to the SNU71 family.</text>
</comment>
<keyword evidence="3" id="KW-0747">Spliceosome</keyword>
<keyword evidence="3" id="KW-0507">mRNA processing</keyword>
<dbReference type="RefSeq" id="XP_049181511.1">
    <property type="nucleotide sequence ID" value="XM_049322489.1"/>
</dbReference>
<evidence type="ECO:0000256" key="2">
    <source>
        <dbReference type="ARBA" id="ARBA00014280"/>
    </source>
</evidence>
<feature type="compositionally biased region" description="Basic and acidic residues" evidence="6">
    <location>
        <begin position="483"/>
        <end position="502"/>
    </location>
</feature>
<keyword evidence="5" id="KW-0175">Coiled coil</keyword>
<evidence type="ECO:0000313" key="8">
    <source>
        <dbReference type="EMBL" id="KAI3405766.2"/>
    </source>
</evidence>
<protein>
    <recommendedName>
        <fullName evidence="2">U1 small nuclear ribonucleoprotein component SNU71</fullName>
    </recommendedName>
</protein>
<dbReference type="Proteomes" id="UP001202479">
    <property type="component" value="Unassembled WGS sequence"/>
</dbReference>
<evidence type="ECO:0000313" key="9">
    <source>
        <dbReference type="Proteomes" id="UP001202479"/>
    </source>
</evidence>
<evidence type="ECO:0000256" key="5">
    <source>
        <dbReference type="SAM" id="Coils"/>
    </source>
</evidence>